<evidence type="ECO:0000256" key="1">
    <source>
        <dbReference type="SAM" id="MobiDB-lite"/>
    </source>
</evidence>
<feature type="compositionally biased region" description="Acidic residues" evidence="1">
    <location>
        <begin position="63"/>
        <end position="81"/>
    </location>
</feature>
<reference evidence="2" key="1">
    <citation type="submission" date="2013-04" db="EMBL/GenBank/DDBJ databases">
        <authorList>
            <person name="Qu J."/>
            <person name="Murali S.C."/>
            <person name="Bandaranaike D."/>
            <person name="Bellair M."/>
            <person name="Blankenburg K."/>
            <person name="Chao H."/>
            <person name="Dinh H."/>
            <person name="Doddapaneni H."/>
            <person name="Downs B."/>
            <person name="Dugan-Rocha S."/>
            <person name="Elkadiri S."/>
            <person name="Gnanaolivu R.D."/>
            <person name="Hernandez B."/>
            <person name="Javaid M."/>
            <person name="Jayaseelan J.C."/>
            <person name="Lee S."/>
            <person name="Li M."/>
            <person name="Ming W."/>
            <person name="Munidasa M."/>
            <person name="Muniz J."/>
            <person name="Nguyen L."/>
            <person name="Ongeri F."/>
            <person name="Osuji N."/>
            <person name="Pu L.-L."/>
            <person name="Puazo M."/>
            <person name="Qu C."/>
            <person name="Quiroz J."/>
            <person name="Raj R."/>
            <person name="Weissenberger G."/>
            <person name="Xin Y."/>
            <person name="Zou X."/>
            <person name="Han Y."/>
            <person name="Richards S."/>
            <person name="Worley K."/>
            <person name="Muzny D."/>
            <person name="Gibbs R."/>
        </authorList>
    </citation>
    <scope>NUCLEOTIDE SEQUENCE</scope>
    <source>
        <strain evidence="2">Sampled in the wild</strain>
    </source>
</reference>
<feature type="compositionally biased region" description="Polar residues" evidence="1">
    <location>
        <begin position="33"/>
        <end position="54"/>
    </location>
</feature>
<gene>
    <name evidence="2" type="ORF">J437_LFUL005069</name>
</gene>
<evidence type="ECO:0008006" key="4">
    <source>
        <dbReference type="Google" id="ProtNLM"/>
    </source>
</evidence>
<protein>
    <recommendedName>
        <fullName evidence="4">PiggyBac transposable element-derived protein domain-containing protein</fullName>
    </recommendedName>
</protein>
<sequence length="162" mass="18104">MKRSKVSDKEVLEMLTKSDSEEISSEEDGTVETLHSQTADDPQPSTLQASNMPVSASVKLDSKDEDDDGDEDDDEDEGEDEVSSKPKTRKLEEISWENKDLVPKIHPFDSSNSGIKAPVSNDSSPFTFFELFFSEKLVSEIVLETNKFYHYSIGHSGESEFS</sequence>
<reference evidence="2" key="2">
    <citation type="submission" date="2017-10" db="EMBL/GenBank/DDBJ databases">
        <title>Ladona fulva Genome sequencing and assembly.</title>
        <authorList>
            <person name="Murali S."/>
            <person name="Richards S."/>
            <person name="Bandaranaike D."/>
            <person name="Bellair M."/>
            <person name="Blankenburg K."/>
            <person name="Chao H."/>
            <person name="Dinh H."/>
            <person name="Doddapaneni H."/>
            <person name="Dugan-Rocha S."/>
            <person name="Elkadiri S."/>
            <person name="Gnanaolivu R."/>
            <person name="Hernandez B."/>
            <person name="Skinner E."/>
            <person name="Javaid M."/>
            <person name="Lee S."/>
            <person name="Li M."/>
            <person name="Ming W."/>
            <person name="Munidasa M."/>
            <person name="Muniz J."/>
            <person name="Nguyen L."/>
            <person name="Hughes D."/>
            <person name="Osuji N."/>
            <person name="Pu L.-L."/>
            <person name="Puazo M."/>
            <person name="Qu C."/>
            <person name="Quiroz J."/>
            <person name="Raj R."/>
            <person name="Weissenberger G."/>
            <person name="Xin Y."/>
            <person name="Zou X."/>
            <person name="Han Y."/>
            <person name="Worley K."/>
            <person name="Muzny D."/>
            <person name="Gibbs R."/>
        </authorList>
    </citation>
    <scope>NUCLEOTIDE SEQUENCE</scope>
    <source>
        <strain evidence="2">Sampled in the wild</strain>
    </source>
</reference>
<name>A0A8K0KPS9_LADFU</name>
<evidence type="ECO:0000313" key="3">
    <source>
        <dbReference type="Proteomes" id="UP000792457"/>
    </source>
</evidence>
<dbReference type="AlphaFoldDB" id="A0A8K0KPS9"/>
<dbReference type="Proteomes" id="UP000792457">
    <property type="component" value="Unassembled WGS sequence"/>
</dbReference>
<dbReference type="EMBL" id="KZ309484">
    <property type="protein sequence ID" value="KAG8239012.1"/>
    <property type="molecule type" value="Genomic_DNA"/>
</dbReference>
<feature type="region of interest" description="Disordered" evidence="1">
    <location>
        <begin position="1"/>
        <end position="93"/>
    </location>
</feature>
<proteinExistence type="predicted"/>
<evidence type="ECO:0000313" key="2">
    <source>
        <dbReference type="EMBL" id="KAG8239012.1"/>
    </source>
</evidence>
<accession>A0A8K0KPS9</accession>
<comment type="caution">
    <text evidence="2">The sequence shown here is derived from an EMBL/GenBank/DDBJ whole genome shotgun (WGS) entry which is preliminary data.</text>
</comment>
<organism evidence="2 3">
    <name type="scientific">Ladona fulva</name>
    <name type="common">Scarce chaser dragonfly</name>
    <name type="synonym">Libellula fulva</name>
    <dbReference type="NCBI Taxonomy" id="123851"/>
    <lineage>
        <taxon>Eukaryota</taxon>
        <taxon>Metazoa</taxon>
        <taxon>Ecdysozoa</taxon>
        <taxon>Arthropoda</taxon>
        <taxon>Hexapoda</taxon>
        <taxon>Insecta</taxon>
        <taxon>Pterygota</taxon>
        <taxon>Palaeoptera</taxon>
        <taxon>Odonata</taxon>
        <taxon>Epiprocta</taxon>
        <taxon>Anisoptera</taxon>
        <taxon>Libelluloidea</taxon>
        <taxon>Libellulidae</taxon>
        <taxon>Ladona</taxon>
    </lineage>
</organism>
<feature type="compositionally biased region" description="Basic and acidic residues" evidence="1">
    <location>
        <begin position="1"/>
        <end position="20"/>
    </location>
</feature>
<keyword evidence="3" id="KW-1185">Reference proteome</keyword>
<feature type="compositionally biased region" description="Acidic residues" evidence="1">
    <location>
        <begin position="21"/>
        <end position="30"/>
    </location>
</feature>